<dbReference type="AlphaFoldDB" id="A0A1V3XDU5"/>
<dbReference type="EMBL" id="MVBN01000003">
    <property type="protein sequence ID" value="OOK76916.1"/>
    <property type="molecule type" value="Genomic_DNA"/>
</dbReference>
<dbReference type="Proteomes" id="UP000188532">
    <property type="component" value="Unassembled WGS sequence"/>
</dbReference>
<comment type="caution">
    <text evidence="1">The sequence shown here is derived from an EMBL/GenBank/DDBJ whole genome shotgun (WGS) entry which is preliminary data.</text>
</comment>
<accession>A0A1V3XDU5</accession>
<sequence length="72" mass="7438">MPPLIGTGTPRQVGAAVVTAIERNRAEVTVAPLRQRALARFAANAPEMSSRLAGGIVAKAADEIAAGQTDKR</sequence>
<evidence type="ECO:0000313" key="2">
    <source>
        <dbReference type="Proteomes" id="UP000188532"/>
    </source>
</evidence>
<organism evidence="1 2">
    <name type="scientific">Mycobacterium kansasii</name>
    <dbReference type="NCBI Taxonomy" id="1768"/>
    <lineage>
        <taxon>Bacteria</taxon>
        <taxon>Bacillati</taxon>
        <taxon>Actinomycetota</taxon>
        <taxon>Actinomycetes</taxon>
        <taxon>Mycobacteriales</taxon>
        <taxon>Mycobacteriaceae</taxon>
        <taxon>Mycobacterium</taxon>
    </lineage>
</organism>
<protein>
    <submittedName>
        <fullName evidence="1">Conserved short-chain dehydrogenase domain protein</fullName>
    </submittedName>
</protein>
<name>A0A1V3XDU5_MYCKA</name>
<evidence type="ECO:0000313" key="1">
    <source>
        <dbReference type="EMBL" id="OOK76916.1"/>
    </source>
</evidence>
<proteinExistence type="predicted"/>
<gene>
    <name evidence="1" type="ORF">BZL29_3646</name>
</gene>
<reference evidence="1 2" key="1">
    <citation type="submission" date="2017-02" db="EMBL/GenBank/DDBJ databases">
        <title>Complete genome sequences of Mycobacterium kansasii strains isolated from rhesus macaques.</title>
        <authorList>
            <person name="Panda A."/>
            <person name="Nagaraj S."/>
            <person name="Zhao X."/>
            <person name="Tettelin H."/>
            <person name="Detolla L.J."/>
        </authorList>
    </citation>
    <scope>NUCLEOTIDE SEQUENCE [LARGE SCALE GENOMIC DNA]</scope>
    <source>
        <strain evidence="1 2">11-3469</strain>
    </source>
</reference>